<accession>A0ABW2FFY6</accession>
<dbReference type="Proteomes" id="UP001596378">
    <property type="component" value="Unassembled WGS sequence"/>
</dbReference>
<organism evidence="1 2">
    <name type="scientific">Cohnella cellulosilytica</name>
    <dbReference type="NCBI Taxonomy" id="986710"/>
    <lineage>
        <taxon>Bacteria</taxon>
        <taxon>Bacillati</taxon>
        <taxon>Bacillota</taxon>
        <taxon>Bacilli</taxon>
        <taxon>Bacillales</taxon>
        <taxon>Paenibacillaceae</taxon>
        <taxon>Cohnella</taxon>
    </lineage>
</organism>
<evidence type="ECO:0000313" key="1">
    <source>
        <dbReference type="EMBL" id="MFC7152138.1"/>
    </source>
</evidence>
<proteinExistence type="predicted"/>
<dbReference type="InterPro" id="IPR023296">
    <property type="entry name" value="Glyco_hydro_beta-prop_sf"/>
</dbReference>
<comment type="caution">
    <text evidence="1">The sequence shown here is derived from an EMBL/GenBank/DDBJ whole genome shotgun (WGS) entry which is preliminary data.</text>
</comment>
<dbReference type="RefSeq" id="WP_378048459.1">
    <property type="nucleotide sequence ID" value="NZ_JBHMDN010000017.1"/>
</dbReference>
<dbReference type="SUPFAM" id="SSF75005">
    <property type="entry name" value="Arabinanase/levansucrase/invertase"/>
    <property type="match status" value="2"/>
</dbReference>
<evidence type="ECO:0000313" key="2">
    <source>
        <dbReference type="Proteomes" id="UP001596378"/>
    </source>
</evidence>
<protein>
    <recommendedName>
        <fullName evidence="3">Glycosyl hydrolase family 32 N-terminal domain-containing protein</fullName>
    </recommendedName>
</protein>
<dbReference type="Gene3D" id="2.115.10.20">
    <property type="entry name" value="Glycosyl hydrolase domain, family 43"/>
    <property type="match status" value="3"/>
</dbReference>
<keyword evidence="2" id="KW-1185">Reference proteome</keyword>
<reference evidence="2" key="1">
    <citation type="journal article" date="2019" name="Int. J. Syst. Evol. Microbiol.">
        <title>The Global Catalogue of Microorganisms (GCM) 10K type strain sequencing project: providing services to taxonomists for standard genome sequencing and annotation.</title>
        <authorList>
            <consortium name="The Broad Institute Genomics Platform"/>
            <consortium name="The Broad Institute Genome Sequencing Center for Infectious Disease"/>
            <person name="Wu L."/>
            <person name="Ma J."/>
        </authorList>
    </citation>
    <scope>NUCLEOTIDE SEQUENCE [LARGE SCALE GENOMIC DNA]</scope>
    <source>
        <strain evidence="2">KCTC 12907</strain>
    </source>
</reference>
<dbReference type="PANTHER" id="PTHR35279">
    <property type="match status" value="1"/>
</dbReference>
<dbReference type="PANTHER" id="PTHR35279:SF1">
    <property type="entry name" value="ARABINANASE_LEVANSUCRASE_INVERTASE"/>
    <property type="match status" value="1"/>
</dbReference>
<dbReference type="EMBL" id="JBHTAI010000020">
    <property type="protein sequence ID" value="MFC7152138.1"/>
    <property type="molecule type" value="Genomic_DNA"/>
</dbReference>
<gene>
    <name evidence="1" type="ORF">ACFQMJ_26700</name>
</gene>
<sequence length="337" mass="38353">MSQARADDYATPYRLGRPVLTGSGRPGAFDSHAVDIPFVFAHRGRFYMTYVGFDGLGYQTALAVSDDLLNWEPQGLLLRREENSGRWDRIGAAGTWILKETNGLRELPTLKKVNGRYWMAYHSYPDFGYEEGAAEIGLAWCEDENLLEWHRLEQPVLSWKDGADWEKGGLYKICLLEHEGAFYLFYNAKNITYGDWKEQIGGAVSRDLLGWERLAHNPVLKVSPGRWDSQFVSEPCIVRDGDAWLNFTFGFDGVHAQDGLAFSSDLLHWTKHPDPILPAGEPGSLDETHAHKASVIYWKDTLYHFYCAVRPYREGDPTVREYNEFRCITVAASKPFA</sequence>
<evidence type="ECO:0008006" key="3">
    <source>
        <dbReference type="Google" id="ProtNLM"/>
    </source>
</evidence>
<name>A0ABW2FFY6_9BACL</name>